<comment type="caution">
    <text evidence="3">The sequence shown here is derived from an EMBL/GenBank/DDBJ whole genome shotgun (WGS) entry which is preliminary data.</text>
</comment>
<name>A0A167WV79_9HYPO</name>
<keyword evidence="4" id="KW-1185">Reference proteome</keyword>
<gene>
    <name evidence="3" type="ORF">SPI_02866</name>
</gene>
<evidence type="ECO:0000313" key="3">
    <source>
        <dbReference type="EMBL" id="OAA64219.1"/>
    </source>
</evidence>
<dbReference type="AlphaFoldDB" id="A0A167WV79"/>
<evidence type="ECO:0000313" key="4">
    <source>
        <dbReference type="Proteomes" id="UP000076874"/>
    </source>
</evidence>
<feature type="signal peptide" evidence="2">
    <location>
        <begin position="1"/>
        <end position="18"/>
    </location>
</feature>
<evidence type="ECO:0000256" key="2">
    <source>
        <dbReference type="SAM" id="SignalP"/>
    </source>
</evidence>
<sequence>MAMYIFSLAAAAFVLVAAAPASSSSSSSSSSRLPRSEAPVRHPGVSAALPGSQHVVARYGPYSVPGMDTDGGMGSFSAAAAPPCTDCYITGFQAGLEYPDGRYANTNTSMYMHHVALVNLNRSDATCSGPLGNDTQRIFASGNERLPVDLTVGGSRKAGYYVAPNDTFGLVVELMNSEADARPAVVTLTWDYVAKDARNNTGAGFAAVVPLWLDIDGACGAFTNNSEVAVPADSAVFTYTMPVPWTPAARLDVYAAAGHLHDGGLQLDFVKNGQVVCSSVAAYGETPGYVSPPAAGMGTGMGMGMGTTGMTDADTTHISSLTYCPDLGTTHAGDQWSVTAHYNLTAHPGMETASGASMAIMGIGLMFAVEA</sequence>
<protein>
    <submittedName>
        <fullName evidence="3">Uncharacterized protein</fullName>
    </submittedName>
</protein>
<organism evidence="3 4">
    <name type="scientific">Niveomyces insectorum RCEF 264</name>
    <dbReference type="NCBI Taxonomy" id="1081102"/>
    <lineage>
        <taxon>Eukaryota</taxon>
        <taxon>Fungi</taxon>
        <taxon>Dikarya</taxon>
        <taxon>Ascomycota</taxon>
        <taxon>Pezizomycotina</taxon>
        <taxon>Sordariomycetes</taxon>
        <taxon>Hypocreomycetidae</taxon>
        <taxon>Hypocreales</taxon>
        <taxon>Cordycipitaceae</taxon>
        <taxon>Niveomyces</taxon>
    </lineage>
</organism>
<reference evidence="3 4" key="1">
    <citation type="journal article" date="2016" name="Genome Biol. Evol.">
        <title>Divergent and convergent evolution of fungal pathogenicity.</title>
        <authorList>
            <person name="Shang Y."/>
            <person name="Xiao G."/>
            <person name="Zheng P."/>
            <person name="Cen K."/>
            <person name="Zhan S."/>
            <person name="Wang C."/>
        </authorList>
    </citation>
    <scope>NUCLEOTIDE SEQUENCE [LARGE SCALE GENOMIC DNA]</scope>
    <source>
        <strain evidence="3 4">RCEF 264</strain>
    </source>
</reference>
<feature type="chain" id="PRO_5007894099" evidence="2">
    <location>
        <begin position="19"/>
        <end position="371"/>
    </location>
</feature>
<dbReference type="EMBL" id="AZHD01000004">
    <property type="protein sequence ID" value="OAA64219.1"/>
    <property type="molecule type" value="Genomic_DNA"/>
</dbReference>
<proteinExistence type="predicted"/>
<accession>A0A167WV79</accession>
<keyword evidence="2" id="KW-0732">Signal</keyword>
<feature type="region of interest" description="Disordered" evidence="1">
    <location>
        <begin position="22"/>
        <end position="47"/>
    </location>
</feature>
<dbReference type="OrthoDB" id="4142625at2759"/>
<evidence type="ECO:0000256" key="1">
    <source>
        <dbReference type="SAM" id="MobiDB-lite"/>
    </source>
</evidence>
<feature type="compositionally biased region" description="Low complexity" evidence="1">
    <location>
        <begin position="22"/>
        <end position="33"/>
    </location>
</feature>
<dbReference type="Proteomes" id="UP000076874">
    <property type="component" value="Unassembled WGS sequence"/>
</dbReference>